<reference evidence="2" key="2">
    <citation type="submission" date="2020-03" db="EMBL/GenBank/DDBJ databases">
        <authorList>
            <person name="Fu F.-F."/>
            <person name="Chen J."/>
        </authorList>
    </citation>
    <scope>NUCLEOTIDE SEQUENCE</scope>
    <source>
        <strain evidence="2">Lc1</strain>
    </source>
</reference>
<dbReference type="GO" id="GO:0004553">
    <property type="term" value="F:hydrolase activity, hydrolyzing O-glycosyl compounds"/>
    <property type="evidence" value="ECO:0007669"/>
    <property type="project" value="InterPro"/>
</dbReference>
<dbReference type="Gene3D" id="2.60.120.200">
    <property type="match status" value="1"/>
</dbReference>
<evidence type="ECO:0000259" key="1">
    <source>
        <dbReference type="PROSITE" id="PS51762"/>
    </source>
</evidence>
<sequence>MYPAAIAGFSLIWYDSFTRYTTDPSSAPYKQWDGIKVEPNAGTGEIQFYDTTEDLTYVLSYPPSMPGNNEDQLFILPQHKDGRWTSTRLEGKAAHGCPEGKSLILQAELRAGNASSDKQGGVWPAFWALGESRNDGVEWPLCGEWDIFEASDGHDWSLASLHWGVKNDAGEIEKHDAPSGNTNDRQHKFDHTQFHTWALKVDRTNSNWKDQTIQWLMDGEKFDEVKGSDAGTEKEWLLLADQAYYPVLNVAIGTNFPGHGTVSESTSTGLDTGMVVNYVAFYVSD</sequence>
<accession>A0A8H4CSR6</accession>
<dbReference type="EMBL" id="WVTB01000016">
    <property type="protein sequence ID" value="KAF3809439.1"/>
    <property type="molecule type" value="Genomic_DNA"/>
</dbReference>
<dbReference type="PROSITE" id="PS51762">
    <property type="entry name" value="GH16_2"/>
    <property type="match status" value="1"/>
</dbReference>
<proteinExistence type="predicted"/>
<comment type="caution">
    <text evidence="2">The sequence shown here is derived from an EMBL/GenBank/DDBJ whole genome shotgun (WGS) entry which is preliminary data.</text>
</comment>
<dbReference type="InterPro" id="IPR013320">
    <property type="entry name" value="ConA-like_dom_sf"/>
</dbReference>
<dbReference type="GO" id="GO:0005975">
    <property type="term" value="P:carbohydrate metabolic process"/>
    <property type="evidence" value="ECO:0007669"/>
    <property type="project" value="InterPro"/>
</dbReference>
<protein>
    <recommendedName>
        <fullName evidence="1">GH16 domain-containing protein</fullName>
    </recommendedName>
</protein>
<gene>
    <name evidence="2" type="ORF">GCG54_00012719</name>
</gene>
<dbReference type="InterPro" id="IPR050546">
    <property type="entry name" value="Glycosyl_Hydrlase_16"/>
</dbReference>
<dbReference type="Proteomes" id="UP000613401">
    <property type="component" value="Unassembled WGS sequence"/>
</dbReference>
<dbReference type="GeneID" id="69019837"/>
<dbReference type="PANTHER" id="PTHR10963">
    <property type="entry name" value="GLYCOSYL HYDROLASE-RELATED"/>
    <property type="match status" value="1"/>
</dbReference>
<dbReference type="PANTHER" id="PTHR10963:SF60">
    <property type="entry name" value="GRAM-NEGATIVE BACTERIA-BINDING PROTEIN 1-RELATED"/>
    <property type="match status" value="1"/>
</dbReference>
<evidence type="ECO:0000313" key="2">
    <source>
        <dbReference type="EMBL" id="KAF3809439.1"/>
    </source>
</evidence>
<reference evidence="2" key="1">
    <citation type="journal article" date="2020" name="Phytopathology">
        <title>Genome sequence and comparative analysis of Colletotrichum gloeosporioides isolated from Liriodendron leaves.</title>
        <authorList>
            <person name="Fu F.F."/>
            <person name="Hao Z."/>
            <person name="Wang P."/>
            <person name="Lu Y."/>
            <person name="Xue L.J."/>
            <person name="Wei G."/>
            <person name="Tian Y."/>
            <person name="Baishi H."/>
            <person name="Xu H."/>
            <person name="Shi J."/>
            <person name="Cheng T."/>
            <person name="Wang G."/>
            <person name="Yi Y."/>
            <person name="Chen J."/>
        </authorList>
    </citation>
    <scope>NUCLEOTIDE SEQUENCE</scope>
    <source>
        <strain evidence="2">Lc1</strain>
    </source>
</reference>
<name>A0A8H4CSR6_COLGL</name>
<feature type="domain" description="GH16" evidence="1">
    <location>
        <begin position="30"/>
        <end position="285"/>
    </location>
</feature>
<dbReference type="RefSeq" id="XP_045268598.1">
    <property type="nucleotide sequence ID" value="XM_045412592.1"/>
</dbReference>
<organism evidence="2 3">
    <name type="scientific">Colletotrichum gloeosporioides</name>
    <name type="common">Anthracnose fungus</name>
    <name type="synonym">Glomerella cingulata</name>
    <dbReference type="NCBI Taxonomy" id="474922"/>
    <lineage>
        <taxon>Eukaryota</taxon>
        <taxon>Fungi</taxon>
        <taxon>Dikarya</taxon>
        <taxon>Ascomycota</taxon>
        <taxon>Pezizomycotina</taxon>
        <taxon>Sordariomycetes</taxon>
        <taxon>Hypocreomycetidae</taxon>
        <taxon>Glomerellales</taxon>
        <taxon>Glomerellaceae</taxon>
        <taxon>Colletotrichum</taxon>
        <taxon>Colletotrichum gloeosporioides species complex</taxon>
    </lineage>
</organism>
<dbReference type="InterPro" id="IPR000757">
    <property type="entry name" value="Beta-glucanase-like"/>
</dbReference>
<dbReference type="AlphaFoldDB" id="A0A8H4CSR6"/>
<dbReference type="SUPFAM" id="SSF49899">
    <property type="entry name" value="Concanavalin A-like lectins/glucanases"/>
    <property type="match status" value="1"/>
</dbReference>
<evidence type="ECO:0000313" key="3">
    <source>
        <dbReference type="Proteomes" id="UP000613401"/>
    </source>
</evidence>
<keyword evidence="3" id="KW-1185">Reference proteome</keyword>